<dbReference type="AlphaFoldDB" id="A0A238FME6"/>
<dbReference type="Proteomes" id="UP000198372">
    <property type="component" value="Unassembled WGS sequence"/>
</dbReference>
<gene>
    <name evidence="2" type="ORF">BQ2448_4950</name>
</gene>
<feature type="signal peptide" evidence="1">
    <location>
        <begin position="1"/>
        <end position="25"/>
    </location>
</feature>
<feature type="chain" id="PRO_5012375975" evidence="1">
    <location>
        <begin position="26"/>
        <end position="222"/>
    </location>
</feature>
<sequence length="222" mass="24966">MRAETIVSLRLSLGLLSLLPCRATATATATSTPAPLLNYQIPSPERIAQLAQPYLINPQSYSKTVYYRQGPQDDVSGYIMYAFLSPTGTGQWASAVVRHTYGYHYKNSNFEPTTTDIALSRKRMVPVPTLVEGPIEYAKNRKLYKREFLWNQPRSAILGDEEKLRLGTLAELSKIDPASQPILSVSQSPWVSLEGIYLTSWRRMVRQEYSEDMAEELGEGCP</sequence>
<keyword evidence="1" id="KW-0732">Signal</keyword>
<accession>A0A238FME6</accession>
<organism evidence="2 3">
    <name type="scientific">Microbotryum intermedium</name>
    <dbReference type="NCBI Taxonomy" id="269621"/>
    <lineage>
        <taxon>Eukaryota</taxon>
        <taxon>Fungi</taxon>
        <taxon>Dikarya</taxon>
        <taxon>Basidiomycota</taxon>
        <taxon>Pucciniomycotina</taxon>
        <taxon>Microbotryomycetes</taxon>
        <taxon>Microbotryales</taxon>
        <taxon>Microbotryaceae</taxon>
        <taxon>Microbotryum</taxon>
    </lineage>
</organism>
<reference evidence="3" key="1">
    <citation type="submission" date="2016-09" db="EMBL/GenBank/DDBJ databases">
        <authorList>
            <person name="Jeantristanb JTB J.-T."/>
            <person name="Ricardo R."/>
        </authorList>
    </citation>
    <scope>NUCLEOTIDE SEQUENCE [LARGE SCALE GENOMIC DNA]</scope>
</reference>
<dbReference type="EMBL" id="FMSP01000008">
    <property type="protein sequence ID" value="SCV72256.1"/>
    <property type="molecule type" value="Genomic_DNA"/>
</dbReference>
<keyword evidence="3" id="KW-1185">Reference proteome</keyword>
<proteinExistence type="predicted"/>
<name>A0A238FME6_9BASI</name>
<dbReference type="OrthoDB" id="2536309at2759"/>
<evidence type="ECO:0000313" key="2">
    <source>
        <dbReference type="EMBL" id="SCV72256.1"/>
    </source>
</evidence>
<evidence type="ECO:0000313" key="3">
    <source>
        <dbReference type="Proteomes" id="UP000198372"/>
    </source>
</evidence>
<evidence type="ECO:0000256" key="1">
    <source>
        <dbReference type="SAM" id="SignalP"/>
    </source>
</evidence>
<protein>
    <submittedName>
        <fullName evidence="2">BQ2448_4950 protein</fullName>
    </submittedName>
</protein>